<organism evidence="2 3">
    <name type="scientific">Pigmentiphaga kullae</name>
    <dbReference type="NCBI Taxonomy" id="151784"/>
    <lineage>
        <taxon>Bacteria</taxon>
        <taxon>Pseudomonadati</taxon>
        <taxon>Pseudomonadota</taxon>
        <taxon>Betaproteobacteria</taxon>
        <taxon>Burkholderiales</taxon>
        <taxon>Alcaligenaceae</taxon>
        <taxon>Pigmentiphaga</taxon>
    </lineage>
</organism>
<keyword evidence="1" id="KW-1133">Transmembrane helix</keyword>
<keyword evidence="3" id="KW-1185">Reference proteome</keyword>
<dbReference type="OrthoDB" id="8689213at2"/>
<dbReference type="Proteomes" id="UP000292445">
    <property type="component" value="Unassembled WGS sequence"/>
</dbReference>
<keyword evidence="1" id="KW-0812">Transmembrane</keyword>
<dbReference type="EMBL" id="SGXC01000003">
    <property type="protein sequence ID" value="RZS77996.1"/>
    <property type="molecule type" value="Genomic_DNA"/>
</dbReference>
<name>A0A4Q7N7H6_9BURK</name>
<accession>A0A4Q7N7H6</accession>
<proteinExistence type="predicted"/>
<dbReference type="AlphaFoldDB" id="A0A4Q7N7H6"/>
<evidence type="ECO:0000256" key="1">
    <source>
        <dbReference type="SAM" id="Phobius"/>
    </source>
</evidence>
<evidence type="ECO:0000313" key="2">
    <source>
        <dbReference type="EMBL" id="RZS77996.1"/>
    </source>
</evidence>
<sequence length="100" mass="10264">MSKRKSSSVDLLGAEAGVYIPPPTLGDVPPPPRSLRVAVLVAIALALTAGTIAVHTIPEVGHTWRVVSHQTEKALGRVLGKAEQKTTEVVGGVAGGASQH</sequence>
<protein>
    <submittedName>
        <fullName evidence="2">Uncharacterized protein</fullName>
    </submittedName>
</protein>
<gene>
    <name evidence="2" type="ORF">EV675_4635</name>
</gene>
<feature type="transmembrane region" description="Helical" evidence="1">
    <location>
        <begin position="37"/>
        <end position="57"/>
    </location>
</feature>
<dbReference type="RefSeq" id="WP_130360425.1">
    <property type="nucleotide sequence ID" value="NZ_SGXC01000003.1"/>
</dbReference>
<evidence type="ECO:0000313" key="3">
    <source>
        <dbReference type="Proteomes" id="UP000292445"/>
    </source>
</evidence>
<keyword evidence="1" id="KW-0472">Membrane</keyword>
<comment type="caution">
    <text evidence="2">The sequence shown here is derived from an EMBL/GenBank/DDBJ whole genome shotgun (WGS) entry which is preliminary data.</text>
</comment>
<reference evidence="2 3" key="1">
    <citation type="submission" date="2019-02" db="EMBL/GenBank/DDBJ databases">
        <title>Genomic Encyclopedia of Type Strains, Phase IV (KMG-IV): sequencing the most valuable type-strain genomes for metagenomic binning, comparative biology and taxonomic classification.</title>
        <authorList>
            <person name="Goeker M."/>
        </authorList>
    </citation>
    <scope>NUCLEOTIDE SEQUENCE [LARGE SCALE GENOMIC DNA]</scope>
    <source>
        <strain evidence="2 3">K24</strain>
    </source>
</reference>